<keyword evidence="1" id="KW-1133">Transmembrane helix</keyword>
<name>A2CB23_PROM3</name>
<evidence type="ECO:0000313" key="3">
    <source>
        <dbReference type="Proteomes" id="UP000002274"/>
    </source>
</evidence>
<organism evidence="2 3">
    <name type="scientific">Prochlorococcus marinus (strain MIT 9303)</name>
    <dbReference type="NCBI Taxonomy" id="59922"/>
    <lineage>
        <taxon>Bacteria</taxon>
        <taxon>Bacillati</taxon>
        <taxon>Cyanobacteriota</taxon>
        <taxon>Cyanophyceae</taxon>
        <taxon>Synechococcales</taxon>
        <taxon>Prochlorococcaceae</taxon>
        <taxon>Prochlorococcus</taxon>
    </lineage>
</organism>
<dbReference type="KEGG" id="pmf:P9303_19411"/>
<proteinExistence type="predicted"/>
<keyword evidence="1" id="KW-0472">Membrane</keyword>
<dbReference type="STRING" id="59922.P9303_19411"/>
<dbReference type="PANTHER" id="PTHR33975">
    <property type="entry name" value="MYELIN-ASSOCIATED OLIGODENDROCYTE BASIC PROTEIN"/>
    <property type="match status" value="1"/>
</dbReference>
<dbReference type="EMBL" id="CP000554">
    <property type="protein sequence ID" value="ABM78683.1"/>
    <property type="molecule type" value="Genomic_DNA"/>
</dbReference>
<sequence length="345" mass="36247">MKSSLSSAEVPRVQTNRRNVLASLPNLPSRRTLSRWLTALFLPLLVAGLILVQPEPSHAARGGRIGGGSFRAPSMPRSSGGMRGGYGGGYGGYGGGYRGGGIGFPFLIPIFGFGGGGLFGFLILMSIVGVLVNAVRGGGRGNAALNGSGELAQRPTAAGPVTMLQLQVGLLASAKALQEDLRELAASAQTGSSSGLQRVLQETTLALLRQPELWVYANVETGSVPFASAESTFNRLSMTERSKLRAEVTSNVAGERRTDELSEKSAGEADAANEYIVVTILVASSSRIKLSESISSEQLRESLRILGSTSSTDLMALEVIWQPEGRGDVLSAEEVVTSYPNLQHL</sequence>
<dbReference type="HOGENOM" id="CLU_047333_0_1_3"/>
<reference evidence="2 3" key="1">
    <citation type="journal article" date="2007" name="PLoS Genet.">
        <title>Patterns and implications of gene gain and loss in the evolution of Prochlorococcus.</title>
        <authorList>
            <person name="Kettler G.C."/>
            <person name="Martiny A.C."/>
            <person name="Huang K."/>
            <person name="Zucker J."/>
            <person name="Coleman M.L."/>
            <person name="Rodrigue S."/>
            <person name="Chen F."/>
            <person name="Lapidus A."/>
            <person name="Ferriera S."/>
            <person name="Johnson J."/>
            <person name="Steglich C."/>
            <person name="Church G.M."/>
            <person name="Richardson P."/>
            <person name="Chisholm S.W."/>
        </authorList>
    </citation>
    <scope>NUCLEOTIDE SEQUENCE [LARGE SCALE GENOMIC DNA]</scope>
    <source>
        <strain evidence="2 3">MIT 9303</strain>
    </source>
</reference>
<dbReference type="InterPro" id="IPR010903">
    <property type="entry name" value="DUF1517"/>
</dbReference>
<evidence type="ECO:0000256" key="1">
    <source>
        <dbReference type="SAM" id="Phobius"/>
    </source>
</evidence>
<feature type="transmembrane region" description="Helical" evidence="1">
    <location>
        <begin position="106"/>
        <end position="132"/>
    </location>
</feature>
<gene>
    <name evidence="2" type="ordered locus">P9303_19411</name>
</gene>
<dbReference type="PANTHER" id="PTHR33975:SF2">
    <property type="entry name" value="MYELIN-ASSOCIATED OLIGODENDROCYTE BASIC PROTEIN"/>
    <property type="match status" value="1"/>
</dbReference>
<keyword evidence="1" id="KW-0812">Transmembrane</keyword>
<accession>A2CB23</accession>
<feature type="transmembrane region" description="Helical" evidence="1">
    <location>
        <begin position="33"/>
        <end position="52"/>
    </location>
</feature>
<dbReference type="AlphaFoldDB" id="A2CB23"/>
<dbReference type="PIRSF" id="PIRSF037221">
    <property type="entry name" value="DUF1517"/>
    <property type="match status" value="1"/>
</dbReference>
<protein>
    <submittedName>
        <fullName evidence="2">Predicted membrane protein</fullName>
    </submittedName>
</protein>
<dbReference type="Pfam" id="PF07466">
    <property type="entry name" value="DUF1517"/>
    <property type="match status" value="1"/>
</dbReference>
<evidence type="ECO:0000313" key="2">
    <source>
        <dbReference type="EMBL" id="ABM78683.1"/>
    </source>
</evidence>
<dbReference type="Proteomes" id="UP000002274">
    <property type="component" value="Chromosome"/>
</dbReference>
<dbReference type="InterPro" id="IPR053023">
    <property type="entry name" value="FLAP_modulator"/>
</dbReference>